<name>A0A644ZMC0_9ZZZZ</name>
<evidence type="ECO:0000256" key="1">
    <source>
        <dbReference type="SAM" id="MobiDB-lite"/>
    </source>
</evidence>
<accession>A0A644ZMC0</accession>
<reference evidence="2" key="1">
    <citation type="submission" date="2019-08" db="EMBL/GenBank/DDBJ databases">
        <authorList>
            <person name="Kucharzyk K."/>
            <person name="Murdoch R.W."/>
            <person name="Higgins S."/>
            <person name="Loffler F."/>
        </authorList>
    </citation>
    <scope>NUCLEOTIDE SEQUENCE</scope>
</reference>
<proteinExistence type="predicted"/>
<comment type="caution">
    <text evidence="2">The sequence shown here is derived from an EMBL/GenBank/DDBJ whole genome shotgun (WGS) entry which is preliminary data.</text>
</comment>
<organism evidence="2">
    <name type="scientific">bioreactor metagenome</name>
    <dbReference type="NCBI Taxonomy" id="1076179"/>
    <lineage>
        <taxon>unclassified sequences</taxon>
        <taxon>metagenomes</taxon>
        <taxon>ecological metagenomes</taxon>
    </lineage>
</organism>
<evidence type="ECO:0000313" key="2">
    <source>
        <dbReference type="EMBL" id="MPM40961.1"/>
    </source>
</evidence>
<sequence length="88" mass="10160">MPARGKPTYGDTRGINSPSRGVIPNPQQCEKPLKHRQRHTRTRTDGIMQYERLISARCKRECYGFALPLADKQVRAARQYQHSRPRVA</sequence>
<dbReference type="AlphaFoldDB" id="A0A644ZMC0"/>
<dbReference type="EMBL" id="VSSQ01009194">
    <property type="protein sequence ID" value="MPM40961.1"/>
    <property type="molecule type" value="Genomic_DNA"/>
</dbReference>
<feature type="region of interest" description="Disordered" evidence="1">
    <location>
        <begin position="1"/>
        <end position="43"/>
    </location>
</feature>
<gene>
    <name evidence="2" type="ORF">SDC9_87610</name>
</gene>
<protein>
    <submittedName>
        <fullName evidence="2">Uncharacterized protein</fullName>
    </submittedName>
</protein>